<feature type="transmembrane region" description="Helical" evidence="2">
    <location>
        <begin position="158"/>
        <end position="179"/>
    </location>
</feature>
<keyword evidence="2" id="KW-0472">Membrane</keyword>
<dbReference type="Gramene" id="GBG84235">
    <property type="protein sequence ID" value="GBG84235"/>
    <property type="gene ID" value="CBR_g38206"/>
</dbReference>
<dbReference type="Proteomes" id="UP000265515">
    <property type="component" value="Unassembled WGS sequence"/>
</dbReference>
<keyword evidence="2" id="KW-0812">Transmembrane</keyword>
<dbReference type="InterPro" id="IPR025649">
    <property type="entry name" value="DUF4360"/>
</dbReference>
<proteinExistence type="predicted"/>
<sequence>MRESMKWHHHPHPHPHPPPPYSPSPEKENKEEVDDDDDDDDDDDEEEEEEEKEGEEEEEEGEEEEEEGGEEEGEEGGQEKHDKGVFVERAPSSAPYPLPAEVEEDGGHGYGGPLVVLANFSLATIAQPSAITMDGMMLPTVRPPLFAVDPRRKPLHDLIIKIAVLVMALGGALLLLSFIQERKTEGIRKSHEKMGDMKDASLPYAGAGYPISHQGQGAEEGDGLDGGDSGPYPDPTLVVLEEVKYAGSGCGPGAVKGVLSKDAKSLSPIPDDSDVKIIAKSGPGASLSDSRKNCHYSVVMTYPAGWSYALASAELEGSIDLDGGATGIEDVYYYFQGVGKNCAVPEISIDGPKKERFQTGNRTFEEPLCWSPCSNERSLQINVAARVRGRGVRGVLSIEKQKFFLKWRQCSAR</sequence>
<keyword evidence="4" id="KW-1185">Reference proteome</keyword>
<name>A0A388LPT0_CHABU</name>
<evidence type="ECO:0000313" key="3">
    <source>
        <dbReference type="EMBL" id="GBG84235.1"/>
    </source>
</evidence>
<keyword evidence="2" id="KW-1133">Transmembrane helix</keyword>
<dbReference type="EMBL" id="BFEA01000468">
    <property type="protein sequence ID" value="GBG84235.1"/>
    <property type="molecule type" value="Genomic_DNA"/>
</dbReference>
<gene>
    <name evidence="3" type="ORF">CBR_g38206</name>
</gene>
<dbReference type="AlphaFoldDB" id="A0A388LPT0"/>
<feature type="region of interest" description="Disordered" evidence="1">
    <location>
        <begin position="211"/>
        <end position="230"/>
    </location>
</feature>
<organism evidence="3 4">
    <name type="scientific">Chara braunii</name>
    <name type="common">Braun's stonewort</name>
    <dbReference type="NCBI Taxonomy" id="69332"/>
    <lineage>
        <taxon>Eukaryota</taxon>
        <taxon>Viridiplantae</taxon>
        <taxon>Streptophyta</taxon>
        <taxon>Charophyceae</taxon>
        <taxon>Charales</taxon>
        <taxon>Characeae</taxon>
        <taxon>Chara</taxon>
    </lineage>
</organism>
<evidence type="ECO:0000256" key="1">
    <source>
        <dbReference type="SAM" id="MobiDB-lite"/>
    </source>
</evidence>
<feature type="region of interest" description="Disordered" evidence="1">
    <location>
        <begin position="1"/>
        <end position="82"/>
    </location>
</feature>
<feature type="compositionally biased region" description="Acidic residues" evidence="1">
    <location>
        <begin position="31"/>
        <end position="76"/>
    </location>
</feature>
<dbReference type="STRING" id="69332.A0A388LPT0"/>
<dbReference type="PANTHER" id="PTHR38847">
    <property type="match status" value="1"/>
</dbReference>
<evidence type="ECO:0000313" key="4">
    <source>
        <dbReference type="Proteomes" id="UP000265515"/>
    </source>
</evidence>
<reference evidence="3 4" key="1">
    <citation type="journal article" date="2018" name="Cell">
        <title>The Chara Genome: Secondary Complexity and Implications for Plant Terrestrialization.</title>
        <authorList>
            <person name="Nishiyama T."/>
            <person name="Sakayama H."/>
            <person name="Vries J.D."/>
            <person name="Buschmann H."/>
            <person name="Saint-Marcoux D."/>
            <person name="Ullrich K.K."/>
            <person name="Haas F.B."/>
            <person name="Vanderstraeten L."/>
            <person name="Becker D."/>
            <person name="Lang D."/>
            <person name="Vosolsobe S."/>
            <person name="Rombauts S."/>
            <person name="Wilhelmsson P.K.I."/>
            <person name="Janitza P."/>
            <person name="Kern R."/>
            <person name="Heyl A."/>
            <person name="Rumpler F."/>
            <person name="Villalobos L.I.A.C."/>
            <person name="Clay J.M."/>
            <person name="Skokan R."/>
            <person name="Toyoda A."/>
            <person name="Suzuki Y."/>
            <person name="Kagoshima H."/>
            <person name="Schijlen E."/>
            <person name="Tajeshwar N."/>
            <person name="Catarino B."/>
            <person name="Hetherington A.J."/>
            <person name="Saltykova A."/>
            <person name="Bonnot C."/>
            <person name="Breuninger H."/>
            <person name="Symeonidi A."/>
            <person name="Radhakrishnan G.V."/>
            <person name="Van Nieuwerburgh F."/>
            <person name="Deforce D."/>
            <person name="Chang C."/>
            <person name="Karol K.G."/>
            <person name="Hedrich R."/>
            <person name="Ulvskov P."/>
            <person name="Glockner G."/>
            <person name="Delwiche C.F."/>
            <person name="Petrasek J."/>
            <person name="Van de Peer Y."/>
            <person name="Friml J."/>
            <person name="Beilby M."/>
            <person name="Dolan L."/>
            <person name="Kohara Y."/>
            <person name="Sugano S."/>
            <person name="Fujiyama A."/>
            <person name="Delaux P.-M."/>
            <person name="Quint M."/>
            <person name="TheiBen G."/>
            <person name="Hagemann M."/>
            <person name="Harholt J."/>
            <person name="Dunand C."/>
            <person name="Zachgo S."/>
            <person name="Langdale J."/>
            <person name="Maumus F."/>
            <person name="Straeten D.V.D."/>
            <person name="Gould S.B."/>
            <person name="Rensing S.A."/>
        </authorList>
    </citation>
    <scope>NUCLEOTIDE SEQUENCE [LARGE SCALE GENOMIC DNA]</scope>
    <source>
        <strain evidence="3 4">S276</strain>
    </source>
</reference>
<accession>A0A388LPT0</accession>
<evidence type="ECO:0000256" key="2">
    <source>
        <dbReference type="SAM" id="Phobius"/>
    </source>
</evidence>
<comment type="caution">
    <text evidence="3">The sequence shown here is derived from an EMBL/GenBank/DDBJ whole genome shotgun (WGS) entry which is preliminary data.</text>
</comment>
<dbReference type="OrthoDB" id="152248at2759"/>
<dbReference type="Pfam" id="PF14273">
    <property type="entry name" value="DUF4360"/>
    <property type="match status" value="1"/>
</dbReference>
<protein>
    <submittedName>
        <fullName evidence="3">Uncharacterized protein</fullName>
    </submittedName>
</protein>
<dbReference type="PANTHER" id="PTHR38847:SF1">
    <property type="entry name" value="PSEUDOURIDINE SYNTHASE RSUA_RLUA-LIKE DOMAIN-CONTAINING PROTEIN"/>
    <property type="match status" value="1"/>
</dbReference>